<dbReference type="RefSeq" id="WP_341986412.1">
    <property type="nucleotide sequence ID" value="NZ_JBBYHY010000001.1"/>
</dbReference>
<comment type="caution">
    <text evidence="2">The sequence shown here is derived from an EMBL/GenBank/DDBJ whole genome shotgun (WGS) entry which is preliminary data.</text>
</comment>
<evidence type="ECO:0000256" key="1">
    <source>
        <dbReference type="SAM" id="Phobius"/>
    </source>
</evidence>
<evidence type="ECO:0000313" key="2">
    <source>
        <dbReference type="EMBL" id="MEL3951949.1"/>
    </source>
</evidence>
<gene>
    <name evidence="2" type="ORF">AAE039_00025</name>
</gene>
<keyword evidence="1" id="KW-0472">Membrane</keyword>
<feature type="transmembrane region" description="Helical" evidence="1">
    <location>
        <begin position="93"/>
        <end position="114"/>
    </location>
</feature>
<name>A0ABU9JHE8_9GAMM</name>
<keyword evidence="1" id="KW-1133">Transmembrane helix</keyword>
<proteinExistence type="predicted"/>
<evidence type="ECO:0008006" key="4">
    <source>
        <dbReference type="Google" id="ProtNLM"/>
    </source>
</evidence>
<keyword evidence="1" id="KW-0812">Transmembrane</keyword>
<sequence length="178" mass="19863">MVRALFAALFGKRHTVFHSTHPLEATVLQLRQSIQHGPRLSAAGMRGKVSAQRIRLCWKRPFVSNSFKPYFIGQCIPTERGARLEGAFQMHPFIRTLVIGMFVSLLIFPLVTVVKHWQLTHELAPALFASLAVVPAAYLIAAAVLVIVRISRWAARDDEAMIEAEIHRALQSGQTDQG</sequence>
<accession>A0ABU9JHE8</accession>
<organism evidence="2 3">
    <name type="scientific">Stenotrophomonas bentonitica</name>
    <dbReference type="NCBI Taxonomy" id="1450134"/>
    <lineage>
        <taxon>Bacteria</taxon>
        <taxon>Pseudomonadati</taxon>
        <taxon>Pseudomonadota</taxon>
        <taxon>Gammaproteobacteria</taxon>
        <taxon>Lysobacterales</taxon>
        <taxon>Lysobacteraceae</taxon>
        <taxon>Stenotrophomonas</taxon>
    </lineage>
</organism>
<evidence type="ECO:0000313" key="3">
    <source>
        <dbReference type="Proteomes" id="UP001455088"/>
    </source>
</evidence>
<dbReference type="Proteomes" id="UP001455088">
    <property type="component" value="Unassembled WGS sequence"/>
</dbReference>
<keyword evidence="3" id="KW-1185">Reference proteome</keyword>
<reference evidence="2 3" key="1">
    <citation type="submission" date="2024-04" db="EMBL/GenBank/DDBJ databases">
        <title>Bacterial endophytes with biocontrol capabilities against important plant pathogens.</title>
        <authorList>
            <person name="Alayande K.A."/>
        </authorList>
    </citation>
    <scope>NUCLEOTIDE SEQUENCE [LARGE SCALE GENOMIC DNA]</scope>
    <source>
        <strain evidence="2 3">KV22</strain>
    </source>
</reference>
<protein>
    <recommendedName>
        <fullName evidence="4">DUF485 domain-containing protein</fullName>
    </recommendedName>
</protein>
<dbReference type="EMBL" id="JBBYHY010000001">
    <property type="protein sequence ID" value="MEL3951949.1"/>
    <property type="molecule type" value="Genomic_DNA"/>
</dbReference>
<feature type="transmembrane region" description="Helical" evidence="1">
    <location>
        <begin position="126"/>
        <end position="148"/>
    </location>
</feature>